<dbReference type="Pfam" id="PF08683">
    <property type="entry name" value="CAMSAP_CKK"/>
    <property type="match status" value="1"/>
</dbReference>
<keyword evidence="1" id="KW-0493">Microtubule</keyword>
<feature type="region of interest" description="Disordered" evidence="2">
    <location>
        <begin position="1"/>
        <end position="48"/>
    </location>
</feature>
<protein>
    <submittedName>
        <fullName evidence="4">GL22871</fullName>
    </submittedName>
</protein>
<evidence type="ECO:0000259" key="3">
    <source>
        <dbReference type="PROSITE" id="PS51508"/>
    </source>
</evidence>
<dbReference type="eggNOG" id="KOG3654">
    <property type="taxonomic scope" value="Eukaryota"/>
</dbReference>
<dbReference type="OMA" id="EYCILPG"/>
<dbReference type="EMBL" id="CH479199">
    <property type="protein sequence ID" value="EDW29547.1"/>
    <property type="molecule type" value="Genomic_DNA"/>
</dbReference>
<accession>B4GZX0</accession>
<comment type="domain">
    <text evidence="1">The CKK domain binds microtubules.</text>
</comment>
<dbReference type="PROSITE" id="PS51508">
    <property type="entry name" value="CKK"/>
    <property type="match status" value="1"/>
</dbReference>
<dbReference type="GO" id="GO:0007026">
    <property type="term" value="P:negative regulation of microtubule depolymerization"/>
    <property type="evidence" value="ECO:0007669"/>
    <property type="project" value="TreeGrafter"/>
</dbReference>
<dbReference type="AlphaFoldDB" id="B4GZX0"/>
<evidence type="ECO:0000256" key="2">
    <source>
        <dbReference type="SAM" id="MobiDB-lite"/>
    </source>
</evidence>
<feature type="compositionally biased region" description="Low complexity" evidence="2">
    <location>
        <begin position="198"/>
        <end position="213"/>
    </location>
</feature>
<dbReference type="OrthoDB" id="2125658at2759"/>
<dbReference type="SMART" id="SM01051">
    <property type="entry name" value="CAMSAP_CKK"/>
    <property type="match status" value="1"/>
</dbReference>
<dbReference type="SUPFAM" id="SSF50346">
    <property type="entry name" value="PRC-barrel domain"/>
    <property type="match status" value="1"/>
</dbReference>
<organism evidence="5">
    <name type="scientific">Drosophila persimilis</name>
    <name type="common">Fruit fly</name>
    <dbReference type="NCBI Taxonomy" id="7234"/>
    <lineage>
        <taxon>Eukaryota</taxon>
        <taxon>Metazoa</taxon>
        <taxon>Ecdysozoa</taxon>
        <taxon>Arthropoda</taxon>
        <taxon>Hexapoda</taxon>
        <taxon>Insecta</taxon>
        <taxon>Pterygota</taxon>
        <taxon>Neoptera</taxon>
        <taxon>Endopterygota</taxon>
        <taxon>Diptera</taxon>
        <taxon>Brachycera</taxon>
        <taxon>Muscomorpha</taxon>
        <taxon>Ephydroidea</taxon>
        <taxon>Drosophilidae</taxon>
        <taxon>Drosophila</taxon>
        <taxon>Sophophora</taxon>
    </lineage>
</organism>
<dbReference type="PANTHER" id="PTHR21595:SF0">
    <property type="entry name" value="PATRONIN"/>
    <property type="match status" value="1"/>
</dbReference>
<feature type="region of interest" description="Disordered" evidence="2">
    <location>
        <begin position="94"/>
        <end position="117"/>
    </location>
</feature>
<dbReference type="GO" id="GO:0005516">
    <property type="term" value="F:calmodulin binding"/>
    <property type="evidence" value="ECO:0007669"/>
    <property type="project" value="InterPro"/>
</dbReference>
<feature type="compositionally biased region" description="Basic and acidic residues" evidence="2">
    <location>
        <begin position="24"/>
        <end position="48"/>
    </location>
</feature>
<feature type="compositionally biased region" description="Low complexity" evidence="2">
    <location>
        <begin position="98"/>
        <end position="109"/>
    </location>
</feature>
<comment type="similarity">
    <text evidence="1">Belongs to the CAMSAP1 family.</text>
</comment>
<dbReference type="GO" id="GO:0051011">
    <property type="term" value="F:microtubule minus-end binding"/>
    <property type="evidence" value="ECO:0007669"/>
    <property type="project" value="TreeGrafter"/>
</dbReference>
<dbReference type="STRING" id="7234.B4GZX0"/>
<feature type="region of interest" description="Disordered" evidence="2">
    <location>
        <begin position="182"/>
        <end position="219"/>
    </location>
</feature>
<name>B4GZX0_DROPE</name>
<reference evidence="4 5" key="1">
    <citation type="journal article" date="2007" name="Nature">
        <title>Evolution of genes and genomes on the Drosophila phylogeny.</title>
        <authorList>
            <consortium name="Drosophila 12 Genomes Consortium"/>
            <person name="Clark A.G."/>
            <person name="Eisen M.B."/>
            <person name="Smith D.R."/>
            <person name="Bergman C.M."/>
            <person name="Oliver B."/>
            <person name="Markow T.A."/>
            <person name="Kaufman T.C."/>
            <person name="Kellis M."/>
            <person name="Gelbart W."/>
            <person name="Iyer V.N."/>
            <person name="Pollard D.A."/>
            <person name="Sackton T.B."/>
            <person name="Larracuente A.M."/>
            <person name="Singh N.D."/>
            <person name="Abad J.P."/>
            <person name="Abt D.N."/>
            <person name="Adryan B."/>
            <person name="Aguade M."/>
            <person name="Akashi H."/>
            <person name="Anderson W.W."/>
            <person name="Aquadro C.F."/>
            <person name="Ardell D.H."/>
            <person name="Arguello R."/>
            <person name="Artieri C.G."/>
            <person name="Barbash D.A."/>
            <person name="Barker D."/>
            <person name="Barsanti P."/>
            <person name="Batterham P."/>
            <person name="Batzoglou S."/>
            <person name="Begun D."/>
            <person name="Bhutkar A."/>
            <person name="Blanco E."/>
            <person name="Bosak S.A."/>
            <person name="Bradley R.K."/>
            <person name="Brand A.D."/>
            <person name="Brent M.R."/>
            <person name="Brooks A.N."/>
            <person name="Brown R.H."/>
            <person name="Butlin R.K."/>
            <person name="Caggese C."/>
            <person name="Calvi B.R."/>
            <person name="Bernardo de Carvalho A."/>
            <person name="Caspi A."/>
            <person name="Castrezana S."/>
            <person name="Celniker S.E."/>
            <person name="Chang J.L."/>
            <person name="Chapple C."/>
            <person name="Chatterji S."/>
            <person name="Chinwalla A."/>
            <person name="Civetta A."/>
            <person name="Clifton S.W."/>
            <person name="Comeron J.M."/>
            <person name="Costello J.C."/>
            <person name="Coyne J.A."/>
            <person name="Daub J."/>
            <person name="David R.G."/>
            <person name="Delcher A.L."/>
            <person name="Delehaunty K."/>
            <person name="Do C.B."/>
            <person name="Ebling H."/>
            <person name="Edwards K."/>
            <person name="Eickbush T."/>
            <person name="Evans J.D."/>
            <person name="Filipski A."/>
            <person name="Findeiss S."/>
            <person name="Freyhult E."/>
            <person name="Fulton L."/>
            <person name="Fulton R."/>
            <person name="Garcia A.C."/>
            <person name="Gardiner A."/>
            <person name="Garfield D.A."/>
            <person name="Garvin B.E."/>
            <person name="Gibson G."/>
            <person name="Gilbert D."/>
            <person name="Gnerre S."/>
            <person name="Godfrey J."/>
            <person name="Good R."/>
            <person name="Gotea V."/>
            <person name="Gravely B."/>
            <person name="Greenberg A.J."/>
            <person name="Griffiths-Jones S."/>
            <person name="Gross S."/>
            <person name="Guigo R."/>
            <person name="Gustafson E.A."/>
            <person name="Haerty W."/>
            <person name="Hahn M.W."/>
            <person name="Halligan D.L."/>
            <person name="Halpern A.L."/>
            <person name="Halter G.M."/>
            <person name="Han M.V."/>
            <person name="Heger A."/>
            <person name="Hillier L."/>
            <person name="Hinrichs A.S."/>
            <person name="Holmes I."/>
            <person name="Hoskins R.A."/>
            <person name="Hubisz M.J."/>
            <person name="Hultmark D."/>
            <person name="Huntley M.A."/>
            <person name="Jaffe D.B."/>
            <person name="Jagadeeshan S."/>
            <person name="Jeck W.R."/>
            <person name="Johnson J."/>
            <person name="Jones C.D."/>
            <person name="Jordan W.C."/>
            <person name="Karpen G.H."/>
            <person name="Kataoka E."/>
            <person name="Keightley P.D."/>
            <person name="Kheradpour P."/>
            <person name="Kirkness E.F."/>
            <person name="Koerich L.B."/>
            <person name="Kristiansen K."/>
            <person name="Kudrna D."/>
            <person name="Kulathinal R.J."/>
            <person name="Kumar S."/>
            <person name="Kwok R."/>
            <person name="Lander E."/>
            <person name="Langley C.H."/>
            <person name="Lapoint R."/>
            <person name="Lazzaro B.P."/>
            <person name="Lee S.J."/>
            <person name="Levesque L."/>
            <person name="Li R."/>
            <person name="Lin C.F."/>
            <person name="Lin M.F."/>
            <person name="Lindblad-Toh K."/>
            <person name="Llopart A."/>
            <person name="Long M."/>
            <person name="Low L."/>
            <person name="Lozovsky E."/>
            <person name="Lu J."/>
            <person name="Luo M."/>
            <person name="Machado C.A."/>
            <person name="Makalowski W."/>
            <person name="Marzo M."/>
            <person name="Matsuda M."/>
            <person name="Matzkin L."/>
            <person name="McAllister B."/>
            <person name="McBride C.S."/>
            <person name="McKernan B."/>
            <person name="McKernan K."/>
            <person name="Mendez-Lago M."/>
            <person name="Minx P."/>
            <person name="Mollenhauer M.U."/>
            <person name="Montooth K."/>
            <person name="Mount S.M."/>
            <person name="Mu X."/>
            <person name="Myers E."/>
            <person name="Negre B."/>
            <person name="Newfeld S."/>
            <person name="Nielsen R."/>
            <person name="Noor M.A."/>
            <person name="O'Grady P."/>
            <person name="Pachter L."/>
            <person name="Papaceit M."/>
            <person name="Parisi M.J."/>
            <person name="Parisi M."/>
            <person name="Parts L."/>
            <person name="Pedersen J.S."/>
            <person name="Pesole G."/>
            <person name="Phillippy A.M."/>
            <person name="Ponting C.P."/>
            <person name="Pop M."/>
            <person name="Porcelli D."/>
            <person name="Powell J.R."/>
            <person name="Prohaska S."/>
            <person name="Pruitt K."/>
            <person name="Puig M."/>
            <person name="Quesneville H."/>
            <person name="Ram K.R."/>
            <person name="Rand D."/>
            <person name="Rasmussen M.D."/>
            <person name="Reed L.K."/>
            <person name="Reenan R."/>
            <person name="Reily A."/>
            <person name="Remington K.A."/>
            <person name="Rieger T.T."/>
            <person name="Ritchie M.G."/>
            <person name="Robin C."/>
            <person name="Rogers Y.H."/>
            <person name="Rohde C."/>
            <person name="Rozas J."/>
            <person name="Rubenfield M.J."/>
            <person name="Ruiz A."/>
            <person name="Russo S."/>
            <person name="Salzberg S.L."/>
            <person name="Sanchez-Gracia A."/>
            <person name="Saranga D.J."/>
            <person name="Sato H."/>
            <person name="Schaeffer S.W."/>
            <person name="Schatz M.C."/>
            <person name="Schlenke T."/>
            <person name="Schwartz R."/>
            <person name="Segarra C."/>
            <person name="Singh R.S."/>
            <person name="Sirot L."/>
            <person name="Sirota M."/>
            <person name="Sisneros N.B."/>
            <person name="Smith C.D."/>
            <person name="Smith T.F."/>
            <person name="Spieth J."/>
            <person name="Stage D.E."/>
            <person name="Stark A."/>
            <person name="Stephan W."/>
            <person name="Strausberg R.L."/>
            <person name="Strempel S."/>
            <person name="Sturgill D."/>
            <person name="Sutton G."/>
            <person name="Sutton G.G."/>
            <person name="Tao W."/>
            <person name="Teichmann S."/>
            <person name="Tobari Y.N."/>
            <person name="Tomimura Y."/>
            <person name="Tsolas J.M."/>
            <person name="Valente V.L."/>
            <person name="Venter E."/>
            <person name="Venter J.C."/>
            <person name="Vicario S."/>
            <person name="Vieira F.G."/>
            <person name="Vilella A.J."/>
            <person name="Villasante A."/>
            <person name="Walenz B."/>
            <person name="Wang J."/>
            <person name="Wasserman M."/>
            <person name="Watts T."/>
            <person name="Wilson D."/>
            <person name="Wilson R.K."/>
            <person name="Wing R.A."/>
            <person name="Wolfner M.F."/>
            <person name="Wong A."/>
            <person name="Wong G.K."/>
            <person name="Wu C.I."/>
            <person name="Wu G."/>
            <person name="Yamamoto D."/>
            <person name="Yang H.P."/>
            <person name="Yang S.P."/>
            <person name="Yorke J.A."/>
            <person name="Yoshida K."/>
            <person name="Zdobnov E."/>
            <person name="Zhang P."/>
            <person name="Zhang Y."/>
            <person name="Zimin A.V."/>
            <person name="Baldwin J."/>
            <person name="Abdouelleil A."/>
            <person name="Abdulkadir J."/>
            <person name="Abebe A."/>
            <person name="Abera B."/>
            <person name="Abreu J."/>
            <person name="Acer S.C."/>
            <person name="Aftuck L."/>
            <person name="Alexander A."/>
            <person name="An P."/>
            <person name="Anderson E."/>
            <person name="Anderson S."/>
            <person name="Arachi H."/>
            <person name="Azer M."/>
            <person name="Bachantsang P."/>
            <person name="Barry A."/>
            <person name="Bayul T."/>
            <person name="Berlin A."/>
            <person name="Bessette D."/>
            <person name="Bloom T."/>
            <person name="Blye J."/>
            <person name="Boguslavskiy L."/>
            <person name="Bonnet C."/>
            <person name="Boukhgalter B."/>
            <person name="Bourzgui I."/>
            <person name="Brown A."/>
            <person name="Cahill P."/>
            <person name="Channer S."/>
            <person name="Cheshatsang Y."/>
            <person name="Chuda L."/>
            <person name="Citroen M."/>
            <person name="Collymore A."/>
            <person name="Cooke P."/>
            <person name="Costello M."/>
            <person name="D'Aco K."/>
            <person name="Daza R."/>
            <person name="De Haan G."/>
            <person name="DeGray S."/>
            <person name="DeMaso C."/>
            <person name="Dhargay N."/>
            <person name="Dooley K."/>
            <person name="Dooley E."/>
            <person name="Doricent M."/>
            <person name="Dorje P."/>
            <person name="Dorjee K."/>
            <person name="Dupes A."/>
            <person name="Elong R."/>
            <person name="Falk J."/>
            <person name="Farina A."/>
            <person name="Faro S."/>
            <person name="Ferguson D."/>
            <person name="Fisher S."/>
            <person name="Foley C.D."/>
            <person name="Franke A."/>
            <person name="Friedrich D."/>
            <person name="Gadbois L."/>
            <person name="Gearin G."/>
            <person name="Gearin C.R."/>
            <person name="Giannoukos G."/>
            <person name="Goode T."/>
            <person name="Graham J."/>
            <person name="Grandbois E."/>
            <person name="Grewal S."/>
            <person name="Gyaltsen K."/>
            <person name="Hafez N."/>
            <person name="Hagos B."/>
            <person name="Hall J."/>
            <person name="Henson C."/>
            <person name="Hollinger A."/>
            <person name="Honan T."/>
            <person name="Huard M.D."/>
            <person name="Hughes L."/>
            <person name="Hurhula B."/>
            <person name="Husby M.E."/>
            <person name="Kamat A."/>
            <person name="Kanga B."/>
            <person name="Kashin S."/>
            <person name="Khazanovich D."/>
            <person name="Kisner P."/>
            <person name="Lance K."/>
            <person name="Lara M."/>
            <person name="Lee W."/>
            <person name="Lennon N."/>
            <person name="Letendre F."/>
            <person name="LeVine R."/>
            <person name="Lipovsky A."/>
            <person name="Liu X."/>
            <person name="Liu J."/>
            <person name="Liu S."/>
            <person name="Lokyitsang T."/>
            <person name="Lokyitsang Y."/>
            <person name="Lubonja R."/>
            <person name="Lui A."/>
            <person name="MacDonald P."/>
            <person name="Magnisalis V."/>
            <person name="Maru K."/>
            <person name="Matthews C."/>
            <person name="McCusker W."/>
            <person name="McDonough S."/>
            <person name="Mehta T."/>
            <person name="Meldrim J."/>
            <person name="Meneus L."/>
            <person name="Mihai O."/>
            <person name="Mihalev A."/>
            <person name="Mihova T."/>
            <person name="Mittelman R."/>
            <person name="Mlenga V."/>
            <person name="Montmayeur A."/>
            <person name="Mulrain L."/>
            <person name="Navidi A."/>
            <person name="Naylor J."/>
            <person name="Negash T."/>
            <person name="Nguyen T."/>
            <person name="Nguyen N."/>
            <person name="Nicol R."/>
            <person name="Norbu C."/>
            <person name="Norbu N."/>
            <person name="Novod N."/>
            <person name="O'Neill B."/>
            <person name="Osman S."/>
            <person name="Markiewicz E."/>
            <person name="Oyono O.L."/>
            <person name="Patti C."/>
            <person name="Phunkhang P."/>
            <person name="Pierre F."/>
            <person name="Priest M."/>
            <person name="Raghuraman S."/>
            <person name="Rege F."/>
            <person name="Reyes R."/>
            <person name="Rise C."/>
            <person name="Rogov P."/>
            <person name="Ross K."/>
            <person name="Ryan E."/>
            <person name="Settipalli S."/>
            <person name="Shea T."/>
            <person name="Sherpa N."/>
            <person name="Shi L."/>
            <person name="Shih D."/>
            <person name="Sparrow T."/>
            <person name="Spaulding J."/>
            <person name="Stalker J."/>
            <person name="Stange-Thomann N."/>
            <person name="Stavropoulos S."/>
            <person name="Stone C."/>
            <person name="Strader C."/>
            <person name="Tesfaye S."/>
            <person name="Thomson T."/>
            <person name="Thoulutsang Y."/>
            <person name="Thoulutsang D."/>
            <person name="Topham K."/>
            <person name="Topping I."/>
            <person name="Tsamla T."/>
            <person name="Vassiliev H."/>
            <person name="Vo A."/>
            <person name="Wangchuk T."/>
            <person name="Wangdi T."/>
            <person name="Weiand M."/>
            <person name="Wilkinson J."/>
            <person name="Wilson A."/>
            <person name="Yadav S."/>
            <person name="Young G."/>
            <person name="Yu Q."/>
            <person name="Zembek L."/>
            <person name="Zhong D."/>
            <person name="Zimmer A."/>
            <person name="Zwirko Z."/>
            <person name="Jaffe D.B."/>
            <person name="Alvarez P."/>
            <person name="Brockman W."/>
            <person name="Butler J."/>
            <person name="Chin C."/>
            <person name="Gnerre S."/>
            <person name="Grabherr M."/>
            <person name="Kleber M."/>
            <person name="Mauceli E."/>
            <person name="MacCallum I."/>
        </authorList>
    </citation>
    <scope>NUCLEOTIDE SEQUENCE [LARGE SCALE GENOMIC DNA]</scope>
    <source>
        <strain evidence="5">MSH-3 / Tucson 14011-0111.49</strain>
    </source>
</reference>
<dbReference type="PANTHER" id="PTHR21595">
    <property type="entry name" value="PATRONIN"/>
    <property type="match status" value="1"/>
</dbReference>
<feature type="domain" description="CKK" evidence="3">
    <location>
        <begin position="107"/>
        <end position="219"/>
    </location>
</feature>
<dbReference type="SMR" id="B4GZX0"/>
<dbReference type="GO" id="GO:0036449">
    <property type="term" value="C:microtubule minus-end"/>
    <property type="evidence" value="ECO:0007669"/>
    <property type="project" value="TreeGrafter"/>
</dbReference>
<dbReference type="GO" id="GO:0031122">
    <property type="term" value="P:cytoplasmic microtubule organization"/>
    <property type="evidence" value="ECO:0007669"/>
    <property type="project" value="TreeGrafter"/>
</dbReference>
<dbReference type="HOGENOM" id="CLU_066951_0_0_1"/>
<dbReference type="InterPro" id="IPR011033">
    <property type="entry name" value="PRC_barrel-like_sf"/>
</dbReference>
<dbReference type="InterPro" id="IPR014797">
    <property type="entry name" value="CKK_CAMSAP"/>
</dbReference>
<gene>
    <name evidence="4" type="primary">Dper\GL22871</name>
    <name evidence="4" type="ORF">Dper_GL22871</name>
</gene>
<proteinExistence type="inferred from homology"/>
<dbReference type="Gene3D" id="3.10.20.360">
    <property type="entry name" value="CKK domain"/>
    <property type="match status" value="1"/>
</dbReference>
<dbReference type="Proteomes" id="UP000008744">
    <property type="component" value="Unassembled WGS sequence"/>
</dbReference>
<evidence type="ECO:0000313" key="5">
    <source>
        <dbReference type="Proteomes" id="UP000008744"/>
    </source>
</evidence>
<keyword evidence="5" id="KW-1185">Reference proteome</keyword>
<dbReference type="InterPro" id="IPR032940">
    <property type="entry name" value="CAMSAP"/>
</dbReference>
<evidence type="ECO:0000256" key="1">
    <source>
        <dbReference type="PROSITE-ProRule" id="PRU00841"/>
    </source>
</evidence>
<evidence type="ECO:0000313" key="4">
    <source>
        <dbReference type="EMBL" id="EDW29547.1"/>
    </source>
</evidence>
<sequence>MERRKEKQHLLYLQRRQQQAAAKARKEIEASLKREKEREKAEERARQKEDLMGRRAAILKQHRLKKAIAEADREGITLDRPDLCVQCMLARRGKKGSSSRSSSNPSSPKLYRQPAAKSNRGNILNAVEYCILPGAVNSKTKQKVIEKIARSEAAHFLVLFRDVGCQFRALYSYMPESGDRVQTKLYGTGPSQVDGAHARQSSSNTSQNASVSRKCTPGI</sequence>
<dbReference type="InterPro" id="IPR038209">
    <property type="entry name" value="CKK_dom_sf"/>
</dbReference>